<feature type="domain" description="GTP cyclohydrolase II" evidence="16">
    <location>
        <begin position="287"/>
        <end position="334"/>
    </location>
</feature>
<dbReference type="InterPro" id="IPR032677">
    <property type="entry name" value="GTP_cyclohydro_II"/>
</dbReference>
<feature type="binding site" evidence="14">
    <location>
        <position position="30"/>
    </location>
    <ligand>
        <name>D-ribulose 5-phosphate</name>
        <dbReference type="ChEBI" id="CHEBI:58121"/>
    </ligand>
</feature>
<dbReference type="RefSeq" id="WP_002945847.1">
    <property type="nucleotide sequence ID" value="NZ_CP012543.1"/>
</dbReference>
<keyword evidence="9 14" id="KW-0686">Riboflavin biosynthesis</keyword>
<feature type="site" description="Essential for catalytic activity" evidence="14">
    <location>
        <position position="161"/>
    </location>
</feature>
<keyword evidence="11 14" id="KW-0460">Magnesium</keyword>
<evidence type="ECO:0000313" key="18">
    <source>
        <dbReference type="Proteomes" id="UP000502377"/>
    </source>
</evidence>
<dbReference type="HAMAP" id="MF_00180">
    <property type="entry name" value="RibB"/>
    <property type="match status" value="1"/>
</dbReference>
<feature type="binding site" evidence="14">
    <location>
        <begin position="25"/>
        <end position="26"/>
    </location>
    <ligand>
        <name>D-ribulose 5-phosphate</name>
        <dbReference type="ChEBI" id="CHEBI:58121"/>
    </ligand>
</feature>
<dbReference type="SUPFAM" id="SSF142695">
    <property type="entry name" value="RibA-like"/>
    <property type="match status" value="1"/>
</dbReference>
<comment type="subunit">
    <text evidence="14 15">Homodimer.</text>
</comment>
<evidence type="ECO:0000256" key="4">
    <source>
        <dbReference type="ARBA" id="ARBA00004904"/>
    </source>
</evidence>
<dbReference type="Gene3D" id="3.90.870.10">
    <property type="entry name" value="DHBP synthase"/>
    <property type="match status" value="1"/>
</dbReference>
<dbReference type="InterPro" id="IPR000422">
    <property type="entry name" value="DHBP_synthase_RibB"/>
</dbReference>
<feature type="site" description="Essential for catalytic activity" evidence="14">
    <location>
        <position position="123"/>
    </location>
</feature>
<dbReference type="InterPro" id="IPR017945">
    <property type="entry name" value="DHBP_synth_RibB-like_a/b_dom"/>
</dbReference>
<dbReference type="Pfam" id="PF00925">
    <property type="entry name" value="GTP_cyclohydro2"/>
    <property type="match status" value="1"/>
</dbReference>
<dbReference type="GO" id="GO:0005829">
    <property type="term" value="C:cytosol"/>
    <property type="evidence" value="ECO:0007669"/>
    <property type="project" value="TreeGrafter"/>
</dbReference>
<dbReference type="Gene3D" id="3.40.50.10990">
    <property type="entry name" value="GTP cyclohydrolase II"/>
    <property type="match status" value="1"/>
</dbReference>
<evidence type="ECO:0000256" key="11">
    <source>
        <dbReference type="ARBA" id="ARBA00022842"/>
    </source>
</evidence>
<comment type="pathway">
    <text evidence="4 14 15">Cofactor biosynthesis; riboflavin biosynthesis; 2-hydroxy-3-oxobutyl phosphate from D-ribulose 5-phosphate: step 1/1.</text>
</comment>
<evidence type="ECO:0000256" key="10">
    <source>
        <dbReference type="ARBA" id="ARBA00022723"/>
    </source>
</evidence>
<dbReference type="InterPro" id="IPR036144">
    <property type="entry name" value="RibA-like_sf"/>
</dbReference>
<evidence type="ECO:0000313" key="17">
    <source>
        <dbReference type="EMBL" id="QCD46923.1"/>
    </source>
</evidence>
<evidence type="ECO:0000256" key="12">
    <source>
        <dbReference type="ARBA" id="ARBA00023211"/>
    </source>
</evidence>
<dbReference type="GO" id="GO:0008686">
    <property type="term" value="F:3,4-dihydroxy-2-butanone-4-phosphate synthase activity"/>
    <property type="evidence" value="ECO:0007669"/>
    <property type="project" value="UniProtKB-UniRule"/>
</dbReference>
<evidence type="ECO:0000256" key="1">
    <source>
        <dbReference type="ARBA" id="ARBA00000141"/>
    </source>
</evidence>
<comment type="function">
    <text evidence="3 14 15">Catalyzes the conversion of D-ribulose 5-phosphate to formate and 3,4-dihydroxy-2-butanone 4-phosphate.</text>
</comment>
<evidence type="ECO:0000256" key="6">
    <source>
        <dbReference type="ARBA" id="ARBA00008976"/>
    </source>
</evidence>
<dbReference type="KEGG" id="crx:CRECT_1265"/>
<comment type="catalytic activity">
    <reaction evidence="1 14 15">
        <text>D-ribulose 5-phosphate = (2S)-2-hydroxy-3-oxobutyl phosphate + formate + H(+)</text>
        <dbReference type="Rhea" id="RHEA:18457"/>
        <dbReference type="ChEBI" id="CHEBI:15378"/>
        <dbReference type="ChEBI" id="CHEBI:15740"/>
        <dbReference type="ChEBI" id="CHEBI:58121"/>
        <dbReference type="ChEBI" id="CHEBI:58830"/>
        <dbReference type="EC" id="4.1.99.12"/>
    </reaction>
</comment>
<dbReference type="UniPathway" id="UPA00275">
    <property type="reaction ID" value="UER00399"/>
</dbReference>
<comment type="cofactor">
    <cofactor evidence="2">
        <name>Mn(2+)</name>
        <dbReference type="ChEBI" id="CHEBI:29035"/>
    </cofactor>
</comment>
<dbReference type="GO" id="GO:0003935">
    <property type="term" value="F:GTP cyclohydrolase II activity"/>
    <property type="evidence" value="ECO:0007669"/>
    <property type="project" value="TreeGrafter"/>
</dbReference>
<dbReference type="PANTHER" id="PTHR21327">
    <property type="entry name" value="GTP CYCLOHYDROLASE II-RELATED"/>
    <property type="match status" value="1"/>
</dbReference>
<evidence type="ECO:0000256" key="5">
    <source>
        <dbReference type="ARBA" id="ARBA00005520"/>
    </source>
</evidence>
<dbReference type="PIRSF" id="PIRSF001259">
    <property type="entry name" value="RibA"/>
    <property type="match status" value="1"/>
</dbReference>
<evidence type="ECO:0000256" key="15">
    <source>
        <dbReference type="RuleBase" id="RU003843"/>
    </source>
</evidence>
<keyword evidence="12 14" id="KW-0464">Manganese</keyword>
<proteinExistence type="inferred from homology"/>
<dbReference type="Pfam" id="PF00926">
    <property type="entry name" value="DHBP_synthase"/>
    <property type="match status" value="1"/>
</dbReference>
<feature type="binding site" evidence="14">
    <location>
        <begin position="137"/>
        <end position="141"/>
    </location>
    <ligand>
        <name>D-ribulose 5-phosphate</name>
        <dbReference type="ChEBI" id="CHEBI:58121"/>
    </ligand>
</feature>
<dbReference type="SUPFAM" id="SSF55821">
    <property type="entry name" value="YrdC/RibB"/>
    <property type="match status" value="1"/>
</dbReference>
<dbReference type="GO" id="GO:0000287">
    <property type="term" value="F:magnesium ion binding"/>
    <property type="evidence" value="ECO:0007669"/>
    <property type="project" value="UniProtKB-UniRule"/>
</dbReference>
<dbReference type="PANTHER" id="PTHR21327:SF18">
    <property type="entry name" value="3,4-DIHYDROXY-2-BUTANONE 4-PHOSPHATE SYNTHASE"/>
    <property type="match status" value="1"/>
</dbReference>
<evidence type="ECO:0000256" key="14">
    <source>
        <dbReference type="HAMAP-Rule" id="MF_00180"/>
    </source>
</evidence>
<accession>A0A6G5QMG1</accession>
<dbReference type="FunFam" id="3.90.870.10:FF:000001">
    <property type="entry name" value="Riboflavin biosynthesis protein RibBA"/>
    <property type="match status" value="1"/>
</dbReference>
<dbReference type="NCBIfam" id="NF006804">
    <property type="entry name" value="PRK09314.1"/>
    <property type="match status" value="1"/>
</dbReference>
<dbReference type="NCBIfam" id="TIGR00506">
    <property type="entry name" value="ribB"/>
    <property type="match status" value="1"/>
</dbReference>
<organism evidence="17 18">
    <name type="scientific">Campylobacter rectus</name>
    <name type="common">Wolinella recta</name>
    <dbReference type="NCBI Taxonomy" id="203"/>
    <lineage>
        <taxon>Bacteria</taxon>
        <taxon>Pseudomonadati</taxon>
        <taxon>Campylobacterota</taxon>
        <taxon>Epsilonproteobacteria</taxon>
        <taxon>Campylobacterales</taxon>
        <taxon>Campylobacteraceae</taxon>
        <taxon>Campylobacter</taxon>
    </lineage>
</organism>
<dbReference type="GO" id="GO:0009231">
    <property type="term" value="P:riboflavin biosynthetic process"/>
    <property type="evidence" value="ECO:0007669"/>
    <property type="project" value="UniProtKB-UniRule"/>
</dbReference>
<evidence type="ECO:0000256" key="13">
    <source>
        <dbReference type="ARBA" id="ARBA00023239"/>
    </source>
</evidence>
<evidence type="ECO:0000259" key="16">
    <source>
        <dbReference type="Pfam" id="PF00925"/>
    </source>
</evidence>
<evidence type="ECO:0000256" key="3">
    <source>
        <dbReference type="ARBA" id="ARBA00002284"/>
    </source>
</evidence>
<feature type="binding site" evidence="14">
    <location>
        <position position="26"/>
    </location>
    <ligand>
        <name>Mg(2+)</name>
        <dbReference type="ChEBI" id="CHEBI:18420"/>
        <label>1</label>
    </ligand>
</feature>
<evidence type="ECO:0000256" key="9">
    <source>
        <dbReference type="ARBA" id="ARBA00022619"/>
    </source>
</evidence>
<comment type="similarity">
    <text evidence="6">In the C-terminal section; belongs to the GTP cyclohydrolase II family.</text>
</comment>
<evidence type="ECO:0000256" key="8">
    <source>
        <dbReference type="ARBA" id="ARBA00018836"/>
    </source>
</evidence>
<evidence type="ECO:0000256" key="7">
    <source>
        <dbReference type="ARBA" id="ARBA00012153"/>
    </source>
</evidence>
<dbReference type="EMBL" id="CP012543">
    <property type="protein sequence ID" value="QCD46923.1"/>
    <property type="molecule type" value="Genomic_DNA"/>
</dbReference>
<keyword evidence="17" id="KW-0378">Hydrolase</keyword>
<comment type="similarity">
    <text evidence="5">In the N-terminal section; belongs to the DHBP synthase family.</text>
</comment>
<dbReference type="EC" id="4.1.99.12" evidence="7 14"/>
<reference evidence="17 18" key="1">
    <citation type="submission" date="2016-07" db="EMBL/GenBank/DDBJ databases">
        <title>Comparative genomics of the Campylobacter concisus group.</title>
        <authorList>
            <person name="Miller W.G."/>
            <person name="Yee E."/>
            <person name="Chapman M.H."/>
            <person name="Huynh S."/>
            <person name="Bono J.L."/>
            <person name="On S.L.W."/>
            <person name="StLeger J."/>
            <person name="Foster G."/>
            <person name="Parker C.T."/>
        </authorList>
    </citation>
    <scope>NUCLEOTIDE SEQUENCE [LARGE SCALE GENOMIC DNA]</scope>
    <source>
        <strain evidence="17 18">ATCC 33238</strain>
    </source>
</reference>
<name>A0A6G5QMG1_CAMRE</name>
<keyword evidence="13 14" id="KW-0456">Lyase</keyword>
<comment type="cofactor">
    <cofactor evidence="14 15">
        <name>Mg(2+)</name>
        <dbReference type="ChEBI" id="CHEBI:18420"/>
    </cofactor>
    <cofactor evidence="14 15">
        <name>Mn(2+)</name>
        <dbReference type="ChEBI" id="CHEBI:29035"/>
    </cofactor>
    <text evidence="14 15">Binds 2 divalent metal cations per subunit. Magnesium or manganese.</text>
</comment>
<evidence type="ECO:0000256" key="2">
    <source>
        <dbReference type="ARBA" id="ARBA00001936"/>
    </source>
</evidence>
<keyword evidence="10 14" id="KW-0479">Metal-binding</keyword>
<protein>
    <recommendedName>
        <fullName evidence="8 14">3,4-dihydroxy-2-butanone 4-phosphate synthase</fullName>
        <shortName evidence="14 15">DHBP synthase</shortName>
        <ecNumber evidence="7 14">4.1.99.12</ecNumber>
    </recommendedName>
</protein>
<feature type="binding site" evidence="14">
    <location>
        <position position="26"/>
    </location>
    <ligand>
        <name>Mg(2+)</name>
        <dbReference type="ChEBI" id="CHEBI:18420"/>
        <label>2</label>
    </ligand>
</feature>
<dbReference type="Proteomes" id="UP000502377">
    <property type="component" value="Chromosome"/>
</dbReference>
<sequence>MDRVEQAINDIRNGKMVVMVDDEDRENEGDLVFAAAFSDTQKVNFAITHAKGVLCLALNEEIAKRLELNLMVDKNTSCHETAFTVTIDAKSTTTGVSAYERDVTIRLAADPLSKPEDFVRPGHIFPLIAKKGGVLSRTGHTEGSVDLCKYAGITEAAVICEIVKEDGNMARRPDLEAFCKKFGLNMISVSELVEYRLKHESLISINSNNPSKIAGFDAVRYEITDHKKNRHYAYVFGEIAKKSNVKFHKIMRDIELLSSKKFEDLMGSIRYLSRNGGVLVVMQDDESCENAIKNYGIGAQILHKLGIEEIELLSSHTHKEFVALKGFGLDIVAYKSDYGI</sequence>
<comment type="similarity">
    <text evidence="14 15">Belongs to the DHBP synthase family.</text>
</comment>
<gene>
    <name evidence="17" type="primary">ribAB</name>
    <name evidence="14" type="synonym">ribB</name>
    <name evidence="17" type="ORF">CRECT_1265</name>
</gene>
<dbReference type="GO" id="GO:0030145">
    <property type="term" value="F:manganese ion binding"/>
    <property type="evidence" value="ECO:0007669"/>
    <property type="project" value="UniProtKB-UniRule"/>
</dbReference>
<dbReference type="AlphaFoldDB" id="A0A6G5QMG1"/>
<feature type="binding site" evidence="14">
    <location>
        <position position="140"/>
    </location>
    <ligand>
        <name>Mg(2+)</name>
        <dbReference type="ChEBI" id="CHEBI:18420"/>
        <label>2</label>
    </ligand>
</feature>